<comment type="similarity">
    <text evidence="3 8">Belongs to the HMBS family.</text>
</comment>
<feature type="domain" description="Porphobilinogen deaminase N-terminal" evidence="9">
    <location>
        <begin position="7"/>
        <end position="221"/>
    </location>
</feature>
<gene>
    <name evidence="8" type="primary">hemC</name>
    <name evidence="11" type="ORF">OR37_01656</name>
</gene>
<dbReference type="GO" id="GO:0005737">
    <property type="term" value="C:cytoplasm"/>
    <property type="evidence" value="ECO:0007669"/>
    <property type="project" value="UniProtKB-UniRule"/>
</dbReference>
<comment type="cofactor">
    <cofactor evidence="8">
        <name>dipyrromethane</name>
        <dbReference type="ChEBI" id="CHEBI:60342"/>
    </cofactor>
    <text evidence="8">Binds 1 dipyrromethane group covalently.</text>
</comment>
<comment type="caution">
    <text evidence="11">The sequence shown here is derived from an EMBL/GenBank/DDBJ whole genome shotgun (WGS) entry which is preliminary data.</text>
</comment>
<comment type="pathway">
    <text evidence="2">Porphyrin-containing compound metabolism; protoporphyrin-IX biosynthesis; coproporphyrinogen-III from 5-aminolevulinate: step 2/4.</text>
</comment>
<evidence type="ECO:0000256" key="5">
    <source>
        <dbReference type="ARBA" id="ARBA00022679"/>
    </source>
</evidence>
<evidence type="ECO:0000256" key="3">
    <source>
        <dbReference type="ARBA" id="ARBA00005638"/>
    </source>
</evidence>
<dbReference type="Pfam" id="PF01379">
    <property type="entry name" value="Porphobil_deam"/>
    <property type="match status" value="1"/>
</dbReference>
<evidence type="ECO:0000256" key="1">
    <source>
        <dbReference type="ARBA" id="ARBA00002869"/>
    </source>
</evidence>
<dbReference type="InterPro" id="IPR000860">
    <property type="entry name" value="HemC"/>
</dbReference>
<dbReference type="Gene3D" id="3.30.160.40">
    <property type="entry name" value="Porphobilinogen deaminase, C-terminal domain"/>
    <property type="match status" value="1"/>
</dbReference>
<evidence type="ECO:0000259" key="10">
    <source>
        <dbReference type="Pfam" id="PF03900"/>
    </source>
</evidence>
<dbReference type="RefSeq" id="WP_004618057.1">
    <property type="nucleotide sequence ID" value="NZ_APMP01000007.1"/>
</dbReference>
<dbReference type="GO" id="GO:0006782">
    <property type="term" value="P:protoporphyrinogen IX biosynthetic process"/>
    <property type="evidence" value="ECO:0007669"/>
    <property type="project" value="UniProtKB-UniRule"/>
</dbReference>
<dbReference type="PROSITE" id="PS00533">
    <property type="entry name" value="PORPHOBILINOGEN_DEAM"/>
    <property type="match status" value="1"/>
</dbReference>
<reference evidence="11 12" key="1">
    <citation type="journal article" date="2013" name="Genome Announc.">
        <title>Draft Genome Sequence for Caulobacter sp. Strain OR37, a Bacterium Tolerant to Heavy Metals.</title>
        <authorList>
            <person name="Utturkar S.M."/>
            <person name="Bollmann A."/>
            <person name="Brzoska R.M."/>
            <person name="Klingeman D.M."/>
            <person name="Epstein S.E."/>
            <person name="Palumbo A.V."/>
            <person name="Brown S.D."/>
        </authorList>
    </citation>
    <scope>NUCLEOTIDE SEQUENCE [LARGE SCALE GENOMIC DNA]</scope>
    <source>
        <strain evidence="11 12">OR37</strain>
    </source>
</reference>
<keyword evidence="5 8" id="KW-0808">Transferase</keyword>
<dbReference type="InterPro" id="IPR022419">
    <property type="entry name" value="Porphobilin_deaminase_cofac_BS"/>
</dbReference>
<name>R0EMS4_CAUVI</name>
<dbReference type="OrthoDB" id="9810298at2"/>
<evidence type="ECO:0000256" key="2">
    <source>
        <dbReference type="ARBA" id="ARBA00004735"/>
    </source>
</evidence>
<dbReference type="Gene3D" id="3.40.190.10">
    <property type="entry name" value="Periplasmic binding protein-like II"/>
    <property type="match status" value="2"/>
</dbReference>
<keyword evidence="6 8" id="KW-0627">Porphyrin biosynthesis</keyword>
<keyword evidence="12" id="KW-1185">Reference proteome</keyword>
<protein>
    <recommendedName>
        <fullName evidence="8">Porphobilinogen deaminase</fullName>
        <shortName evidence="8">PBG</shortName>
        <ecNumber evidence="8">2.5.1.61</ecNumber>
    </recommendedName>
    <alternativeName>
        <fullName evidence="8">Hydroxymethylbilane synthase</fullName>
        <shortName evidence="8">HMBS</shortName>
    </alternativeName>
    <alternativeName>
        <fullName evidence="8">Pre-uroporphyrinogen synthase</fullName>
    </alternativeName>
</protein>
<evidence type="ECO:0000256" key="4">
    <source>
        <dbReference type="ARBA" id="ARBA00011245"/>
    </source>
</evidence>
<dbReference type="InterPro" id="IPR022418">
    <property type="entry name" value="Porphobilinogen_deaminase_C"/>
</dbReference>
<dbReference type="SUPFAM" id="SSF53850">
    <property type="entry name" value="Periplasmic binding protein-like II"/>
    <property type="match status" value="1"/>
</dbReference>
<dbReference type="SUPFAM" id="SSF54782">
    <property type="entry name" value="Porphobilinogen deaminase (hydroxymethylbilane synthase), C-terminal domain"/>
    <property type="match status" value="1"/>
</dbReference>
<dbReference type="UniPathway" id="UPA00251">
    <property type="reaction ID" value="UER00319"/>
</dbReference>
<dbReference type="InterPro" id="IPR022417">
    <property type="entry name" value="Porphobilin_deaminase_N"/>
</dbReference>
<evidence type="ECO:0000313" key="11">
    <source>
        <dbReference type="EMBL" id="ENZ82387.1"/>
    </source>
</evidence>
<dbReference type="eggNOG" id="COG0181">
    <property type="taxonomic scope" value="Bacteria"/>
</dbReference>
<evidence type="ECO:0000256" key="7">
    <source>
        <dbReference type="ARBA" id="ARBA00048169"/>
    </source>
</evidence>
<sequence length="322" mass="34045" precursor="true">MSRQPPIRIGARGSKLSLAQSGLMQARIAHALGVPADASKEEIEAAAPLIPIVTSGDRIQDRRLMEIGGKGLFTKEIEEALLDGRIDCAVHSLKDMPAELPPGLVLAATPEREDPRDAFISTVCERLEDLPKGARLGTASLRRQAQALHLRPDLEIVMIRGNVDTRLAKLERGEADAILLAQSGLNRLGLGHLPQSWLDPDACPPAPGQGALVIETRAGDVDAPWLNAVRCRETTIAVAAERGALLALEGSCRTAIGARATLDGARLAMIVEALTPNGAQRFRRQGEVVLSGADDVAEARALGLKLGAEVRAEGGDAILAPE</sequence>
<evidence type="ECO:0000256" key="8">
    <source>
        <dbReference type="HAMAP-Rule" id="MF_00260"/>
    </source>
</evidence>
<proteinExistence type="inferred from homology"/>
<comment type="subunit">
    <text evidence="4 8">Monomer.</text>
</comment>
<dbReference type="HAMAP" id="MF_00260">
    <property type="entry name" value="Porphobil_deam"/>
    <property type="match status" value="1"/>
</dbReference>
<comment type="catalytic activity">
    <reaction evidence="7 8">
        <text>4 porphobilinogen + H2O = hydroxymethylbilane + 4 NH4(+)</text>
        <dbReference type="Rhea" id="RHEA:13185"/>
        <dbReference type="ChEBI" id="CHEBI:15377"/>
        <dbReference type="ChEBI" id="CHEBI:28938"/>
        <dbReference type="ChEBI" id="CHEBI:57845"/>
        <dbReference type="ChEBI" id="CHEBI:58126"/>
        <dbReference type="EC" id="2.5.1.61"/>
    </reaction>
</comment>
<comment type="function">
    <text evidence="1 8">Tetrapolymerization of the monopyrrole PBG into the hydroxymethylbilane pre-uroporphyrinogen in several discrete steps.</text>
</comment>
<dbReference type="EC" id="2.5.1.61" evidence="8"/>
<evidence type="ECO:0000256" key="6">
    <source>
        <dbReference type="ARBA" id="ARBA00023244"/>
    </source>
</evidence>
<dbReference type="NCBIfam" id="TIGR00212">
    <property type="entry name" value="hemC"/>
    <property type="match status" value="1"/>
</dbReference>
<dbReference type="EMBL" id="APMP01000007">
    <property type="protein sequence ID" value="ENZ82387.1"/>
    <property type="molecule type" value="Genomic_DNA"/>
</dbReference>
<dbReference type="PANTHER" id="PTHR11557">
    <property type="entry name" value="PORPHOBILINOGEN DEAMINASE"/>
    <property type="match status" value="1"/>
</dbReference>
<dbReference type="InterPro" id="IPR036803">
    <property type="entry name" value="Porphobilinogen_deaminase_C_sf"/>
</dbReference>
<dbReference type="PATRIC" id="fig|1292034.3.peg.1641"/>
<comment type="miscellaneous">
    <text evidence="8">The porphobilinogen subunits are added to the dipyrromethane group.</text>
</comment>
<dbReference type="GO" id="GO:0004418">
    <property type="term" value="F:hydroxymethylbilane synthase activity"/>
    <property type="evidence" value="ECO:0007669"/>
    <property type="project" value="UniProtKB-UniRule"/>
</dbReference>
<dbReference type="Pfam" id="PF03900">
    <property type="entry name" value="Porphobil_deamC"/>
    <property type="match status" value="1"/>
</dbReference>
<dbReference type="Proteomes" id="UP000013063">
    <property type="component" value="Unassembled WGS sequence"/>
</dbReference>
<feature type="modified residue" description="S-(dipyrrolylmethanemethyl)cysteine" evidence="8">
    <location>
        <position position="252"/>
    </location>
</feature>
<dbReference type="PRINTS" id="PR00151">
    <property type="entry name" value="PORPHBDMNASE"/>
</dbReference>
<dbReference type="STRING" id="1292034.OR37_01656"/>
<feature type="domain" description="Porphobilinogen deaminase C-terminal" evidence="10">
    <location>
        <begin position="236"/>
        <end position="310"/>
    </location>
</feature>
<dbReference type="AlphaFoldDB" id="R0EMS4"/>
<dbReference type="PANTHER" id="PTHR11557:SF0">
    <property type="entry name" value="PORPHOBILINOGEN DEAMINASE"/>
    <property type="match status" value="1"/>
</dbReference>
<accession>R0EMS4</accession>
<evidence type="ECO:0000313" key="12">
    <source>
        <dbReference type="Proteomes" id="UP000013063"/>
    </source>
</evidence>
<dbReference type="PIRSF" id="PIRSF001438">
    <property type="entry name" value="4pyrrol_synth_OHMeBilane_synth"/>
    <property type="match status" value="1"/>
</dbReference>
<evidence type="ECO:0000259" key="9">
    <source>
        <dbReference type="Pfam" id="PF01379"/>
    </source>
</evidence>
<organism evidence="11 12">
    <name type="scientific">Caulobacter vibrioides OR37</name>
    <dbReference type="NCBI Taxonomy" id="1292034"/>
    <lineage>
        <taxon>Bacteria</taxon>
        <taxon>Pseudomonadati</taxon>
        <taxon>Pseudomonadota</taxon>
        <taxon>Alphaproteobacteria</taxon>
        <taxon>Caulobacterales</taxon>
        <taxon>Caulobacteraceae</taxon>
        <taxon>Caulobacter</taxon>
    </lineage>
</organism>
<dbReference type="FunFam" id="3.40.190.10:FF:000005">
    <property type="entry name" value="Porphobilinogen deaminase"/>
    <property type="match status" value="1"/>
</dbReference>